<dbReference type="PANTHER" id="PTHR40254:SF1">
    <property type="entry name" value="BLR0577 PROTEIN"/>
    <property type="match status" value="1"/>
</dbReference>
<dbReference type="AlphaFoldDB" id="A0A6B3BQ90"/>
<evidence type="ECO:0000259" key="1">
    <source>
        <dbReference type="Pfam" id="PF13454"/>
    </source>
</evidence>
<accession>A0A6B3BQ90</accession>
<dbReference type="PANTHER" id="PTHR40254">
    <property type="entry name" value="BLR0577 PROTEIN"/>
    <property type="match status" value="1"/>
</dbReference>
<sequence length="490" mass="53989">MGVFVALVRSLIGSGRAQGAEIDIFETGQRLGAGVAYSTPHDCHLLNMRSATMSVHADDPGHFVRWLGSHEDPAAAAAGATDYVPRRLFAAYLQEYFEESLGLARREGVKVLTHQAMVSDCREDAHGVRLVAGLDQFVYDYAFLCLGDLPSTEYLEFTKVPNYIHSMWHGAGLEAIGPDATVGIIGTSLTAVDALLLLRGSGHRGAITCFSRRRSLPKVQGPRVRYTLRHVTPENLRELTEDFTRELEFSEIAALFQRELEDGLGLAVDWPRVLSQPSAAYAGTLAKDIELAENGQTLWYSILDATSEVIPQVWRSMSTGAREAFIRDHLSIWSMFRHCMPLDNARRLLAMAEEGAFEALSGLASVAYDEESERFRLDGGQDGRSFSREVQWLVNATGTGFSLERSDSSLIQNMLMRGDIRPHQLGGIDVEFDTMRVARRDGSLSGRVLYIGPLTRGVHFYTNSFETNLANAHTAVETVTALLKKASPCG</sequence>
<dbReference type="Gene3D" id="3.50.50.60">
    <property type="entry name" value="FAD/NAD(P)-binding domain"/>
    <property type="match status" value="1"/>
</dbReference>
<organism evidence="2">
    <name type="scientific">Streptomyces sp. SID12501</name>
    <dbReference type="NCBI Taxonomy" id="2706042"/>
    <lineage>
        <taxon>Bacteria</taxon>
        <taxon>Bacillati</taxon>
        <taxon>Actinomycetota</taxon>
        <taxon>Actinomycetes</taxon>
        <taxon>Kitasatosporales</taxon>
        <taxon>Streptomycetaceae</taxon>
        <taxon>Streptomyces</taxon>
    </lineage>
</organism>
<name>A0A6B3BQ90_9ACTN</name>
<dbReference type="InterPro" id="IPR038732">
    <property type="entry name" value="HpyO/CreE_NAD-binding"/>
</dbReference>
<dbReference type="SUPFAM" id="SSF51905">
    <property type="entry name" value="FAD/NAD(P)-binding domain"/>
    <property type="match status" value="1"/>
</dbReference>
<reference evidence="2" key="1">
    <citation type="submission" date="2020-01" db="EMBL/GenBank/DDBJ databases">
        <title>Insect and environment-associated Actinomycetes.</title>
        <authorList>
            <person name="Currrie C."/>
            <person name="Chevrette M."/>
            <person name="Carlson C."/>
            <person name="Stubbendieck R."/>
            <person name="Wendt-Pienkowski E."/>
        </authorList>
    </citation>
    <scope>NUCLEOTIDE SEQUENCE</scope>
    <source>
        <strain evidence="2">SID12501</strain>
    </source>
</reference>
<dbReference type="InterPro" id="IPR036188">
    <property type="entry name" value="FAD/NAD-bd_sf"/>
</dbReference>
<dbReference type="Pfam" id="PF13454">
    <property type="entry name" value="NAD_binding_9"/>
    <property type="match status" value="1"/>
</dbReference>
<protein>
    <recommendedName>
        <fullName evidence="1">FAD-dependent urate hydroxylase HpyO/Asp monooxygenase CreE-like FAD/NAD(P)-binding domain-containing protein</fullName>
    </recommendedName>
</protein>
<dbReference type="EMBL" id="JAAGLU010000008">
    <property type="protein sequence ID" value="NEC86504.1"/>
    <property type="molecule type" value="Genomic_DNA"/>
</dbReference>
<dbReference type="InterPro" id="IPR052189">
    <property type="entry name" value="L-asp_N-monooxygenase_NS-form"/>
</dbReference>
<evidence type="ECO:0000313" key="2">
    <source>
        <dbReference type="EMBL" id="NEC86504.1"/>
    </source>
</evidence>
<feature type="domain" description="FAD-dependent urate hydroxylase HpyO/Asp monooxygenase CreE-like FAD/NAD(P)-binding" evidence="1">
    <location>
        <begin position="6"/>
        <end position="147"/>
    </location>
</feature>
<proteinExistence type="predicted"/>
<gene>
    <name evidence="2" type="ORF">G3I71_11905</name>
</gene>
<comment type="caution">
    <text evidence="2">The sequence shown here is derived from an EMBL/GenBank/DDBJ whole genome shotgun (WGS) entry which is preliminary data.</text>
</comment>